<accession>A0ACC2WGQ8</accession>
<comment type="caution">
    <text evidence="1">The sequence shown here is derived from an EMBL/GenBank/DDBJ whole genome shotgun (WGS) entry which is preliminary data.</text>
</comment>
<evidence type="ECO:0000313" key="2">
    <source>
        <dbReference type="Proteomes" id="UP001230649"/>
    </source>
</evidence>
<dbReference type="Proteomes" id="UP001230649">
    <property type="component" value="Unassembled WGS sequence"/>
</dbReference>
<organism evidence="1 2">
    <name type="scientific">Naganishia adeliensis</name>
    <dbReference type="NCBI Taxonomy" id="92952"/>
    <lineage>
        <taxon>Eukaryota</taxon>
        <taxon>Fungi</taxon>
        <taxon>Dikarya</taxon>
        <taxon>Basidiomycota</taxon>
        <taxon>Agaricomycotina</taxon>
        <taxon>Tremellomycetes</taxon>
        <taxon>Filobasidiales</taxon>
        <taxon>Filobasidiaceae</taxon>
        <taxon>Naganishia</taxon>
    </lineage>
</organism>
<reference evidence="1" key="1">
    <citation type="submission" date="2023-04" db="EMBL/GenBank/DDBJ databases">
        <title>Draft Genome sequencing of Naganishia species isolated from polar environments using Oxford Nanopore Technology.</title>
        <authorList>
            <person name="Leo P."/>
            <person name="Venkateswaran K."/>
        </authorList>
    </citation>
    <scope>NUCLEOTIDE SEQUENCE</scope>
    <source>
        <strain evidence="1">MNA-CCFEE 5262</strain>
    </source>
</reference>
<protein>
    <submittedName>
        <fullName evidence="1">Uncharacterized protein</fullName>
    </submittedName>
</protein>
<evidence type="ECO:0000313" key="1">
    <source>
        <dbReference type="EMBL" id="KAJ9110340.1"/>
    </source>
</evidence>
<sequence length="98" mass="10904">MSFKRTPTLSTIGDSSAPTSLVLNVVKTSNVHEQNQVETLRRRLFPGCLLIIPVNYWTRTTTAAAEDEDPWVPYRRGGGVLDDYLGRERALKSIVLGS</sequence>
<name>A0ACC2WGQ8_9TREE</name>
<proteinExistence type="predicted"/>
<gene>
    <name evidence="1" type="ORF">QFC20_002936</name>
</gene>
<dbReference type="EMBL" id="JASBWS010000024">
    <property type="protein sequence ID" value="KAJ9110340.1"/>
    <property type="molecule type" value="Genomic_DNA"/>
</dbReference>
<keyword evidence="2" id="KW-1185">Reference proteome</keyword>